<evidence type="ECO:0000259" key="9">
    <source>
        <dbReference type="PROSITE" id="PS51192"/>
    </source>
</evidence>
<feature type="compositionally biased region" description="Basic and acidic residues" evidence="8">
    <location>
        <begin position="27"/>
        <end position="74"/>
    </location>
</feature>
<dbReference type="GO" id="GO:0016787">
    <property type="term" value="F:hydrolase activity"/>
    <property type="evidence" value="ECO:0007669"/>
    <property type="project" value="UniProtKB-KW"/>
</dbReference>
<dbReference type="PROSITE" id="PS51195">
    <property type="entry name" value="Q_MOTIF"/>
    <property type="match status" value="1"/>
</dbReference>
<dbReference type="GO" id="GO:0005524">
    <property type="term" value="F:ATP binding"/>
    <property type="evidence" value="ECO:0007669"/>
    <property type="project" value="UniProtKB-KW"/>
</dbReference>
<dbReference type="InterPro" id="IPR014014">
    <property type="entry name" value="RNA_helicase_DEAD_Q_motif"/>
</dbReference>
<dbReference type="InterPro" id="IPR001650">
    <property type="entry name" value="Helicase_C-like"/>
</dbReference>
<keyword evidence="3 7" id="KW-0378">Hydrolase</keyword>
<evidence type="ECO:0000256" key="3">
    <source>
        <dbReference type="ARBA" id="ARBA00022801"/>
    </source>
</evidence>
<evidence type="ECO:0000313" key="12">
    <source>
        <dbReference type="EMBL" id="EDP41448.1"/>
    </source>
</evidence>
<feature type="domain" description="DEAD-box RNA helicase Q" evidence="11">
    <location>
        <begin position="227"/>
        <end position="255"/>
    </location>
</feature>
<dbReference type="Pfam" id="PF00271">
    <property type="entry name" value="Helicase_C"/>
    <property type="match status" value="1"/>
</dbReference>
<evidence type="ECO:0000256" key="7">
    <source>
        <dbReference type="RuleBase" id="RU000492"/>
    </source>
</evidence>
<gene>
    <name evidence="12" type="ORF">MGL_4141</name>
</gene>
<feature type="short sequence motif" description="Q motif" evidence="6">
    <location>
        <begin position="227"/>
        <end position="255"/>
    </location>
</feature>
<dbReference type="Proteomes" id="UP000008837">
    <property type="component" value="Unassembled WGS sequence"/>
</dbReference>
<dbReference type="PROSITE" id="PS51194">
    <property type="entry name" value="HELICASE_CTER"/>
    <property type="match status" value="1"/>
</dbReference>
<keyword evidence="5 7" id="KW-0067">ATP-binding</keyword>
<dbReference type="STRING" id="425265.A8QD73"/>
<dbReference type="RefSeq" id="XP_001728662.1">
    <property type="nucleotide sequence ID" value="XM_001728610.1"/>
</dbReference>
<feature type="region of interest" description="Disordered" evidence="8">
    <location>
        <begin position="12"/>
        <end position="104"/>
    </location>
</feature>
<reference evidence="12 13" key="1">
    <citation type="journal article" date="2007" name="Proc. Natl. Acad. Sci. U.S.A.">
        <title>Dandruff-associated Malassezia genomes reveal convergent and divergent virulence traits shared with plant and human fungal pathogens.</title>
        <authorList>
            <person name="Xu J."/>
            <person name="Saunders C.W."/>
            <person name="Hu P."/>
            <person name="Grant R.A."/>
            <person name="Boekhout T."/>
            <person name="Kuramae E.E."/>
            <person name="Kronstad J.W."/>
            <person name="Deangelis Y.M."/>
            <person name="Reeder N.L."/>
            <person name="Johnstone K.R."/>
            <person name="Leland M."/>
            <person name="Fieno A.M."/>
            <person name="Begley W.M."/>
            <person name="Sun Y."/>
            <person name="Lacey M.P."/>
            <person name="Chaudhary T."/>
            <person name="Keough T."/>
            <person name="Chu L."/>
            <person name="Sears R."/>
            <person name="Yuan B."/>
            <person name="Dawson T.L.Jr."/>
        </authorList>
    </citation>
    <scope>NUCLEOTIDE SEQUENCE [LARGE SCALE GENOMIC DNA]</scope>
    <source>
        <strain evidence="13">ATCC MYA-4612 / CBS 7966</strain>
    </source>
</reference>
<dbReference type="InterPro" id="IPR011545">
    <property type="entry name" value="DEAD/DEAH_box_helicase_dom"/>
</dbReference>
<dbReference type="EC" id="3.6.4.13" evidence="1"/>
<accession>A8QD73</accession>
<dbReference type="CDD" id="cd18787">
    <property type="entry name" value="SF2_C_DEAD"/>
    <property type="match status" value="1"/>
</dbReference>
<comment type="similarity">
    <text evidence="7">Belongs to the DEAD box helicase family.</text>
</comment>
<dbReference type="Pfam" id="PF00270">
    <property type="entry name" value="DEAD"/>
    <property type="match status" value="1"/>
</dbReference>
<dbReference type="AlphaFoldDB" id="A8QD73"/>
<dbReference type="KEGG" id="mgl:MGL_4141"/>
<dbReference type="CDD" id="cd17945">
    <property type="entry name" value="DEADc_DDX23"/>
    <property type="match status" value="1"/>
</dbReference>
<dbReference type="VEuPathDB" id="FungiDB:MGL_4141"/>
<evidence type="ECO:0000256" key="8">
    <source>
        <dbReference type="SAM" id="MobiDB-lite"/>
    </source>
</evidence>
<keyword evidence="4 7" id="KW-0347">Helicase</keyword>
<dbReference type="Gene3D" id="3.40.50.300">
    <property type="entry name" value="P-loop containing nucleotide triphosphate hydrolases"/>
    <property type="match status" value="2"/>
</dbReference>
<dbReference type="OrthoDB" id="196131at2759"/>
<dbReference type="GO" id="GO:0003724">
    <property type="term" value="F:RNA helicase activity"/>
    <property type="evidence" value="ECO:0007669"/>
    <property type="project" value="UniProtKB-EC"/>
</dbReference>
<feature type="region of interest" description="Disordered" evidence="8">
    <location>
        <begin position="173"/>
        <end position="195"/>
    </location>
</feature>
<dbReference type="InterPro" id="IPR027417">
    <property type="entry name" value="P-loop_NTPase"/>
</dbReference>
<feature type="domain" description="Helicase ATP-binding" evidence="9">
    <location>
        <begin position="258"/>
        <end position="436"/>
    </location>
</feature>
<dbReference type="GO" id="GO:0003676">
    <property type="term" value="F:nucleic acid binding"/>
    <property type="evidence" value="ECO:0007669"/>
    <property type="project" value="InterPro"/>
</dbReference>
<keyword evidence="2 7" id="KW-0547">Nucleotide-binding</keyword>
<dbReference type="OMA" id="IFINYKR"/>
<feature type="domain" description="Helicase C-terminal" evidence="10">
    <location>
        <begin position="447"/>
        <end position="609"/>
    </location>
</feature>
<evidence type="ECO:0000256" key="1">
    <source>
        <dbReference type="ARBA" id="ARBA00012552"/>
    </source>
</evidence>
<evidence type="ECO:0000256" key="4">
    <source>
        <dbReference type="ARBA" id="ARBA00022806"/>
    </source>
</evidence>
<dbReference type="FunCoup" id="A8QD73">
    <property type="interactions" value="544"/>
</dbReference>
<dbReference type="InterPro" id="IPR000629">
    <property type="entry name" value="RNA-helicase_DEAD-box_CS"/>
</dbReference>
<feature type="compositionally biased region" description="Acidic residues" evidence="8">
    <location>
        <begin position="85"/>
        <end position="94"/>
    </location>
</feature>
<feature type="compositionally biased region" description="Polar residues" evidence="8">
    <location>
        <begin position="175"/>
        <end position="185"/>
    </location>
</feature>
<evidence type="ECO:0000256" key="2">
    <source>
        <dbReference type="ARBA" id="ARBA00022741"/>
    </source>
</evidence>
<dbReference type="InParanoid" id="A8QD73"/>
<organism evidence="12 13">
    <name type="scientific">Malassezia globosa (strain ATCC MYA-4612 / CBS 7966)</name>
    <name type="common">Dandruff-associated fungus</name>
    <dbReference type="NCBI Taxonomy" id="425265"/>
    <lineage>
        <taxon>Eukaryota</taxon>
        <taxon>Fungi</taxon>
        <taxon>Dikarya</taxon>
        <taxon>Basidiomycota</taxon>
        <taxon>Ustilaginomycotina</taxon>
        <taxon>Malasseziomycetes</taxon>
        <taxon>Malasseziales</taxon>
        <taxon>Malasseziaceae</taxon>
        <taxon>Malassezia</taxon>
    </lineage>
</organism>
<protein>
    <recommendedName>
        <fullName evidence="1">RNA helicase</fullName>
        <ecNumber evidence="1">3.6.4.13</ecNumber>
    </recommendedName>
</protein>
<dbReference type="SMART" id="SM00487">
    <property type="entry name" value="DEXDc"/>
    <property type="match status" value="1"/>
</dbReference>
<evidence type="ECO:0000313" key="13">
    <source>
        <dbReference type="Proteomes" id="UP000008837"/>
    </source>
</evidence>
<proteinExistence type="inferred from homology"/>
<dbReference type="SUPFAM" id="SSF52540">
    <property type="entry name" value="P-loop containing nucleoside triphosphate hydrolases"/>
    <property type="match status" value="1"/>
</dbReference>
<evidence type="ECO:0000256" key="5">
    <source>
        <dbReference type="ARBA" id="ARBA00022840"/>
    </source>
</evidence>
<dbReference type="PROSITE" id="PS00039">
    <property type="entry name" value="DEAD_ATP_HELICASE"/>
    <property type="match status" value="1"/>
</dbReference>
<keyword evidence="13" id="KW-1185">Reference proteome</keyword>
<name>A8QD73_MALGO</name>
<dbReference type="PROSITE" id="PS51192">
    <property type="entry name" value="HELICASE_ATP_BIND_1"/>
    <property type="match status" value="1"/>
</dbReference>
<dbReference type="GeneID" id="5853028"/>
<dbReference type="InterPro" id="IPR014001">
    <property type="entry name" value="Helicase_ATP-bd"/>
</dbReference>
<evidence type="ECO:0000259" key="11">
    <source>
        <dbReference type="PROSITE" id="PS51195"/>
    </source>
</evidence>
<dbReference type="EMBL" id="AAYY01000021">
    <property type="protein sequence ID" value="EDP41448.1"/>
    <property type="molecule type" value="Genomic_DNA"/>
</dbReference>
<comment type="caution">
    <text evidence="12">The sequence shown here is derived from an EMBL/GenBank/DDBJ whole genome shotgun (WGS) entry which is preliminary data.</text>
</comment>
<dbReference type="PANTHER" id="PTHR47958">
    <property type="entry name" value="ATP-DEPENDENT RNA HELICASE DBP3"/>
    <property type="match status" value="1"/>
</dbReference>
<sequence>MVLPLSVDQLVAKQAKDTSAQRPRFVSRREREAHRQAEQKAEAEAEEARHAKVQNERVEWEATSKRERERERMRARGRRAASGDRDEDDGDEQDERPRKVPAMAPQELADIKERYLGVRRERGPRRVRRAGDNATRRFQFEWSADDDTSDARVAGDARVEEVLLRGRAGLDGSERSLTGKSTMRSTLAEKPWTEKSLSEMRPRDWRIFREDYQIQVRGGEDVPPPLRTWRESRIPGAILDAIEAMGYREPTSIQRQAIPIGLIPRDLIGLAETGSGKTASFVVPMLAYVMAQPRMAPGDVYMGPYGLILAPTRELALQIEAETRKFAARLQIQVVSLVGGRDLGEQAFHLNDGAEIVIATPGRLQDCLERHMLVLGQCHYLVMDEADRMVDMNYEEALHYILDSLPTTRTTMLYSATMPPTVDKIARTYLTRPVTVTIGQAGQAVGTIEQCVEFVDSEEDRQQRLLHVLDSGFAPPMIVFVNQKANADLVGKDLRRAGWNVAVLHSGLSQPQREAAIASLRDGYNEVLCCTDIGARGIDLPDVSLVVNYQFPTQFASYIHRIGRTGRAGKKGHAMSFVNDDDAQHFYALRLELAKSPVSSVPGALANHSAALQAPSQTGHANA</sequence>
<dbReference type="SMART" id="SM00490">
    <property type="entry name" value="HELICc"/>
    <property type="match status" value="1"/>
</dbReference>
<evidence type="ECO:0000256" key="6">
    <source>
        <dbReference type="PROSITE-ProRule" id="PRU00552"/>
    </source>
</evidence>
<evidence type="ECO:0000259" key="10">
    <source>
        <dbReference type="PROSITE" id="PS51194"/>
    </source>
</evidence>